<keyword evidence="5" id="KW-1185">Reference proteome</keyword>
<evidence type="ECO:0000256" key="1">
    <source>
        <dbReference type="SAM" id="MobiDB-lite"/>
    </source>
</evidence>
<evidence type="ECO:0000313" key="4">
    <source>
        <dbReference type="JaponicusDB" id="SJAG_01009"/>
    </source>
</evidence>
<dbReference type="SMART" id="SM00293">
    <property type="entry name" value="PWWP"/>
    <property type="match status" value="1"/>
</dbReference>
<dbReference type="VEuPathDB" id="FungiDB:SJAG_01009"/>
<dbReference type="STRING" id="402676.B6JX84"/>
<gene>
    <name evidence="4" type="primary">pdp3</name>
    <name evidence="3" type="ORF">SJAG_01009</name>
</gene>
<dbReference type="Gene3D" id="2.30.30.140">
    <property type="match status" value="1"/>
</dbReference>
<protein>
    <submittedName>
        <fullName evidence="3">PWWP domain-containing protein</fullName>
    </submittedName>
</protein>
<dbReference type="RefSeq" id="XP_002172278.1">
    <property type="nucleotide sequence ID" value="XM_002172242.2"/>
</dbReference>
<accession>B6JX84</accession>
<feature type="domain" description="PWWP" evidence="2">
    <location>
        <begin position="65"/>
        <end position="130"/>
    </location>
</feature>
<reference evidence="3 5" key="1">
    <citation type="journal article" date="2011" name="Science">
        <title>Comparative functional genomics of the fission yeasts.</title>
        <authorList>
            <person name="Rhind N."/>
            <person name="Chen Z."/>
            <person name="Yassour M."/>
            <person name="Thompson D.A."/>
            <person name="Haas B.J."/>
            <person name="Habib N."/>
            <person name="Wapinski I."/>
            <person name="Roy S."/>
            <person name="Lin M.F."/>
            <person name="Heiman D.I."/>
            <person name="Young S.K."/>
            <person name="Furuya K."/>
            <person name="Guo Y."/>
            <person name="Pidoux A."/>
            <person name="Chen H.M."/>
            <person name="Robbertse B."/>
            <person name="Goldberg J.M."/>
            <person name="Aoki K."/>
            <person name="Bayne E.H."/>
            <person name="Berlin A.M."/>
            <person name="Desjardins C.A."/>
            <person name="Dobbs E."/>
            <person name="Dukaj L."/>
            <person name="Fan L."/>
            <person name="FitzGerald M.G."/>
            <person name="French C."/>
            <person name="Gujja S."/>
            <person name="Hansen K."/>
            <person name="Keifenheim D."/>
            <person name="Levin J.Z."/>
            <person name="Mosher R.A."/>
            <person name="Mueller C.A."/>
            <person name="Pfiffner J."/>
            <person name="Priest M."/>
            <person name="Russ C."/>
            <person name="Smialowska A."/>
            <person name="Swoboda P."/>
            <person name="Sykes S.M."/>
            <person name="Vaughn M."/>
            <person name="Vengrova S."/>
            <person name="Yoder R."/>
            <person name="Zeng Q."/>
            <person name="Allshire R."/>
            <person name="Baulcombe D."/>
            <person name="Birren B.W."/>
            <person name="Brown W."/>
            <person name="Ekwall K."/>
            <person name="Kellis M."/>
            <person name="Leatherwood J."/>
            <person name="Levin H."/>
            <person name="Margalit H."/>
            <person name="Martienssen R."/>
            <person name="Nieduszynski C.A."/>
            <person name="Spatafora J.W."/>
            <person name="Friedman N."/>
            <person name="Dalgaard J.Z."/>
            <person name="Baumann P."/>
            <person name="Niki H."/>
            <person name="Regev A."/>
            <person name="Nusbaum C."/>
        </authorList>
    </citation>
    <scope>NUCLEOTIDE SEQUENCE [LARGE SCALE GENOMIC DNA]</scope>
    <source>
        <strain evidence="5">yFS275 / FY16936</strain>
    </source>
</reference>
<dbReference type="JaponicusDB" id="SJAG_01009">
    <property type="gene designation" value="pdp3"/>
</dbReference>
<proteinExistence type="predicted"/>
<evidence type="ECO:0000313" key="3">
    <source>
        <dbReference type="EMBL" id="EEB05985.1"/>
    </source>
</evidence>
<evidence type="ECO:0000259" key="2">
    <source>
        <dbReference type="PROSITE" id="PS50812"/>
    </source>
</evidence>
<dbReference type="CDD" id="cd05162">
    <property type="entry name" value="PWWP"/>
    <property type="match status" value="1"/>
</dbReference>
<feature type="region of interest" description="Disordered" evidence="1">
    <location>
        <begin position="1"/>
        <end position="42"/>
    </location>
</feature>
<dbReference type="AlphaFoldDB" id="B6JX84"/>
<sequence length="315" mass="36666">MNKSTRSVSKRTSSQQKKTKAAPAASKPSTKSSIKRKSSRETLYSKRSGKLLYEPSTEFQTRYRIGDYVLGRVYGYPWWVARIVTYRSMPDRAQRSLRVSKKRRGYYLEFLPSKENAFLDLENLRPLTLAECRNILDNKFLVSQKKTLTKVLHELETTPPIAEDELSDIDVELLTEVPKSYLEIEERYPVEKITYPSFSYEEQLKQPISTIDQYAAVAYSREKTILFYKIQLQKLLLRPAHRPTEEEIHTVDKVLSQLEQFRGLVPEFVQSTQLGRLLEQLVLLVDVPLDAELRIVERIKKLKDDLCDASIKKEI</sequence>
<dbReference type="EMBL" id="KE651166">
    <property type="protein sequence ID" value="EEB05985.1"/>
    <property type="molecule type" value="Genomic_DNA"/>
</dbReference>
<dbReference type="Pfam" id="PF00855">
    <property type="entry name" value="PWWP"/>
    <property type="match status" value="1"/>
</dbReference>
<feature type="compositionally biased region" description="Low complexity" evidence="1">
    <location>
        <begin position="1"/>
        <end position="32"/>
    </location>
</feature>
<dbReference type="OrthoDB" id="62853at2759"/>
<dbReference type="InterPro" id="IPR000313">
    <property type="entry name" value="PWWP_dom"/>
</dbReference>
<name>B6JX84_SCHJY</name>
<dbReference type="SUPFAM" id="SSF63748">
    <property type="entry name" value="Tudor/PWWP/MBT"/>
    <property type="match status" value="1"/>
</dbReference>
<dbReference type="OMA" id="QLEHRYH"/>
<dbReference type="HOGENOM" id="CLU_883272_0_0_1"/>
<dbReference type="GeneID" id="7050882"/>
<dbReference type="Proteomes" id="UP000001744">
    <property type="component" value="Unassembled WGS sequence"/>
</dbReference>
<organism evidence="3 5">
    <name type="scientific">Schizosaccharomyces japonicus (strain yFS275 / FY16936)</name>
    <name type="common">Fission yeast</name>
    <dbReference type="NCBI Taxonomy" id="402676"/>
    <lineage>
        <taxon>Eukaryota</taxon>
        <taxon>Fungi</taxon>
        <taxon>Dikarya</taxon>
        <taxon>Ascomycota</taxon>
        <taxon>Taphrinomycotina</taxon>
        <taxon>Schizosaccharomycetes</taxon>
        <taxon>Schizosaccharomycetales</taxon>
        <taxon>Schizosaccharomycetaceae</taxon>
        <taxon>Schizosaccharomyces</taxon>
    </lineage>
</organism>
<dbReference type="PROSITE" id="PS50812">
    <property type="entry name" value="PWWP"/>
    <property type="match status" value="1"/>
</dbReference>
<evidence type="ECO:0000313" key="5">
    <source>
        <dbReference type="Proteomes" id="UP000001744"/>
    </source>
</evidence>